<dbReference type="Pfam" id="PF08663">
    <property type="entry name" value="HalX"/>
    <property type="match status" value="1"/>
</dbReference>
<dbReference type="PANTHER" id="PTHR44591:SF3">
    <property type="entry name" value="RESPONSE REGULATORY DOMAIN-CONTAINING PROTEIN"/>
    <property type="match status" value="1"/>
</dbReference>
<dbReference type="PANTHER" id="PTHR44591">
    <property type="entry name" value="STRESS RESPONSE REGULATOR PROTEIN 1"/>
    <property type="match status" value="1"/>
</dbReference>
<reference evidence="4 5" key="1">
    <citation type="journal article" date="2019" name="Int. J. Syst. Evol. Microbiol.">
        <title>The Global Catalogue of Microorganisms (GCM) 10K type strain sequencing project: providing services to taxonomists for standard genome sequencing and annotation.</title>
        <authorList>
            <consortium name="The Broad Institute Genomics Platform"/>
            <consortium name="The Broad Institute Genome Sequencing Center for Infectious Disease"/>
            <person name="Wu L."/>
            <person name="Ma J."/>
        </authorList>
    </citation>
    <scope>NUCLEOTIDE SEQUENCE [LARGE SCALE GENOMIC DNA]</scope>
    <source>
        <strain evidence="4 5">XZYJT29</strain>
    </source>
</reference>
<protein>
    <submittedName>
        <fullName evidence="4">Response regulator transcription factor</fullName>
    </submittedName>
</protein>
<dbReference type="Proteomes" id="UP001596432">
    <property type="component" value="Unassembled WGS sequence"/>
</dbReference>
<gene>
    <name evidence="4" type="ORF">ACFQMA_19280</name>
</gene>
<dbReference type="InterPro" id="IPR011006">
    <property type="entry name" value="CheY-like_superfamily"/>
</dbReference>
<dbReference type="PROSITE" id="PS50110">
    <property type="entry name" value="RESPONSE_REGULATORY"/>
    <property type="match status" value="1"/>
</dbReference>
<keyword evidence="5" id="KW-1185">Reference proteome</keyword>
<dbReference type="Gene3D" id="3.40.50.2300">
    <property type="match status" value="1"/>
</dbReference>
<dbReference type="InterPro" id="IPR013971">
    <property type="entry name" value="HalX_domain"/>
</dbReference>
<keyword evidence="1 2" id="KW-0597">Phosphoprotein</keyword>
<dbReference type="EMBL" id="JBHTAS010000001">
    <property type="protein sequence ID" value="MFC7141966.1"/>
    <property type="molecule type" value="Genomic_DNA"/>
</dbReference>
<dbReference type="AlphaFoldDB" id="A0ABD5Y6M2"/>
<evidence type="ECO:0000259" key="3">
    <source>
        <dbReference type="PROSITE" id="PS50110"/>
    </source>
</evidence>
<evidence type="ECO:0000256" key="2">
    <source>
        <dbReference type="PROSITE-ProRule" id="PRU00169"/>
    </source>
</evidence>
<comment type="caution">
    <text evidence="4">The sequence shown here is derived from an EMBL/GenBank/DDBJ whole genome shotgun (WGS) entry which is preliminary data.</text>
</comment>
<evidence type="ECO:0000256" key="1">
    <source>
        <dbReference type="ARBA" id="ARBA00022553"/>
    </source>
</evidence>
<name>A0ABD5Y6M2_9EURY</name>
<evidence type="ECO:0000313" key="5">
    <source>
        <dbReference type="Proteomes" id="UP001596432"/>
    </source>
</evidence>
<proteinExistence type="predicted"/>
<dbReference type="Pfam" id="PF00072">
    <property type="entry name" value="Response_reg"/>
    <property type="match status" value="1"/>
</dbReference>
<dbReference type="SMART" id="SM00448">
    <property type="entry name" value="REC"/>
    <property type="match status" value="1"/>
</dbReference>
<dbReference type="RefSeq" id="WP_274323042.1">
    <property type="nucleotide sequence ID" value="NZ_CP118158.1"/>
</dbReference>
<sequence>MTDGAPTVLVVDDNRVIADTYAQFLADDYEVRAVTSGSEALESLGPSTEVVVLDRRMPGVSGDDVLARIADRALDCRVVVVTAVEPDVDVVDLPFDGYLVKPVGRDELTAAVDEMHRRADYDDALRQFLALASKKATLEVRADEEELAESDAYARIEERLAAKRDALGVETETLERVVGGDAPDIADTDELPTN</sequence>
<accession>A0ABD5Y6M2</accession>
<feature type="domain" description="Response regulatory" evidence="3">
    <location>
        <begin position="7"/>
        <end position="116"/>
    </location>
</feature>
<dbReference type="InterPro" id="IPR001789">
    <property type="entry name" value="Sig_transdc_resp-reg_receiver"/>
</dbReference>
<evidence type="ECO:0000313" key="4">
    <source>
        <dbReference type="EMBL" id="MFC7141966.1"/>
    </source>
</evidence>
<dbReference type="InterPro" id="IPR050595">
    <property type="entry name" value="Bact_response_regulator"/>
</dbReference>
<feature type="modified residue" description="4-aspartylphosphate" evidence="2">
    <location>
        <position position="54"/>
    </location>
</feature>
<dbReference type="GeneID" id="78822296"/>
<dbReference type="SUPFAM" id="SSF52172">
    <property type="entry name" value="CheY-like"/>
    <property type="match status" value="1"/>
</dbReference>
<organism evidence="4 5">
    <name type="scientific">Halosimplex aquaticum</name>
    <dbReference type="NCBI Taxonomy" id="3026162"/>
    <lineage>
        <taxon>Archaea</taxon>
        <taxon>Methanobacteriati</taxon>
        <taxon>Methanobacteriota</taxon>
        <taxon>Stenosarchaea group</taxon>
        <taxon>Halobacteria</taxon>
        <taxon>Halobacteriales</taxon>
        <taxon>Haloarculaceae</taxon>
        <taxon>Halosimplex</taxon>
    </lineage>
</organism>